<evidence type="ECO:0000313" key="11">
    <source>
        <dbReference type="Proteomes" id="UP000033140"/>
    </source>
</evidence>
<dbReference type="SUPFAM" id="SSF55620">
    <property type="entry name" value="Tetrahydrobiopterin biosynthesis enzymes-like"/>
    <property type="match status" value="1"/>
</dbReference>
<dbReference type="Pfam" id="PF01242">
    <property type="entry name" value="PTPS"/>
    <property type="match status" value="1"/>
</dbReference>
<evidence type="ECO:0000256" key="6">
    <source>
        <dbReference type="ARBA" id="ARBA00022833"/>
    </source>
</evidence>
<comment type="caution">
    <text evidence="10">The sequence shown here is derived from an EMBL/GenBank/DDBJ whole genome shotgun (WGS) entry which is preliminary data.</text>
</comment>
<keyword evidence="11" id="KW-1185">Reference proteome</keyword>
<dbReference type="Proteomes" id="UP000033140">
    <property type="component" value="Unassembled WGS sequence"/>
</dbReference>
<dbReference type="GO" id="GO:0046872">
    <property type="term" value="F:metal ion binding"/>
    <property type="evidence" value="ECO:0007669"/>
    <property type="project" value="UniProtKB-KW"/>
</dbReference>
<evidence type="ECO:0000256" key="4">
    <source>
        <dbReference type="ARBA" id="ARBA00013100"/>
    </source>
</evidence>
<proteinExistence type="inferred from homology"/>
<evidence type="ECO:0000313" key="10">
    <source>
        <dbReference type="EMBL" id="GAO46610.1"/>
    </source>
</evidence>
<keyword evidence="5" id="KW-0479">Metal-binding</keyword>
<dbReference type="PANTHER" id="PTHR12589">
    <property type="entry name" value="PYRUVOYL TETRAHYDROBIOPTERIN SYNTHASE"/>
    <property type="match status" value="1"/>
</dbReference>
<evidence type="ECO:0000256" key="8">
    <source>
        <dbReference type="ARBA" id="ARBA00023239"/>
    </source>
</evidence>
<dbReference type="UniPathway" id="UPA00849">
    <property type="reaction ID" value="UER00819"/>
</dbReference>
<evidence type="ECO:0000256" key="7">
    <source>
        <dbReference type="ARBA" id="ARBA00023007"/>
    </source>
</evidence>
<reference evidence="10 11" key="1">
    <citation type="journal article" date="2011" name="J. Gen. Appl. Microbiol.">
        <title>Draft genome sequencing of the enigmatic yeast Saitoella complicata.</title>
        <authorList>
            <person name="Nishida H."/>
            <person name="Hamamoto M."/>
            <person name="Sugiyama J."/>
        </authorList>
    </citation>
    <scope>NUCLEOTIDE SEQUENCE [LARGE SCALE GENOMIC DNA]</scope>
    <source>
        <strain evidence="10 11">NRRL Y-17804</strain>
    </source>
</reference>
<dbReference type="InterPro" id="IPR022470">
    <property type="entry name" value="PTPS_Cys_AS"/>
</dbReference>
<dbReference type="EC" id="4.2.3.12" evidence="4"/>
<dbReference type="PANTHER" id="PTHR12589:SF7">
    <property type="entry name" value="6-PYRUVOYL TETRAHYDROBIOPTERIN SYNTHASE"/>
    <property type="match status" value="1"/>
</dbReference>
<dbReference type="PROSITE" id="PS00987">
    <property type="entry name" value="PTPS_1"/>
    <property type="match status" value="1"/>
</dbReference>
<organism evidence="10 11">
    <name type="scientific">Saitoella complicata (strain BCRC 22490 / CBS 7301 / JCM 7358 / NBRC 10748 / NRRL Y-17804)</name>
    <dbReference type="NCBI Taxonomy" id="698492"/>
    <lineage>
        <taxon>Eukaryota</taxon>
        <taxon>Fungi</taxon>
        <taxon>Dikarya</taxon>
        <taxon>Ascomycota</taxon>
        <taxon>Taphrinomycotina</taxon>
        <taxon>Taphrinomycotina incertae sedis</taxon>
        <taxon>Saitoella</taxon>
    </lineage>
</organism>
<dbReference type="InterPro" id="IPR038418">
    <property type="entry name" value="6-PTP_synth/QueD_sf"/>
</dbReference>
<dbReference type="InterPro" id="IPR007115">
    <property type="entry name" value="6-PTP_synth/QueD"/>
</dbReference>
<evidence type="ECO:0000256" key="9">
    <source>
        <dbReference type="SAM" id="MobiDB-lite"/>
    </source>
</evidence>
<dbReference type="FunFam" id="3.30.479.10:FF:000003">
    <property type="entry name" value="6-pyruvoyl tetrahydrobiopterin synthase"/>
    <property type="match status" value="1"/>
</dbReference>
<gene>
    <name evidence="10" type="ORF">G7K_0837-t1</name>
</gene>
<keyword evidence="7" id="KW-0783">Tetrahydrobiopterin biosynthesis</keyword>
<accession>A0A0E9NB24</accession>
<dbReference type="EMBL" id="BACD03000004">
    <property type="protein sequence ID" value="GAO46610.1"/>
    <property type="molecule type" value="Genomic_DNA"/>
</dbReference>
<feature type="region of interest" description="Disordered" evidence="9">
    <location>
        <begin position="1"/>
        <end position="28"/>
    </location>
</feature>
<name>A0A0E9NB24_SAICN</name>
<dbReference type="GO" id="GO:0005739">
    <property type="term" value="C:mitochondrion"/>
    <property type="evidence" value="ECO:0007669"/>
    <property type="project" value="TreeGrafter"/>
</dbReference>
<evidence type="ECO:0000256" key="2">
    <source>
        <dbReference type="ARBA" id="ARBA00005126"/>
    </source>
</evidence>
<reference evidence="10 11" key="2">
    <citation type="journal article" date="2014" name="J. Gen. Appl. Microbiol.">
        <title>The early diverging ascomycetous budding yeast Saitoella complicata has three histone deacetylases belonging to the Clr6, Hos2, and Rpd3 lineages.</title>
        <authorList>
            <person name="Nishida H."/>
            <person name="Matsumoto T."/>
            <person name="Kondo S."/>
            <person name="Hamamoto M."/>
            <person name="Yoshikawa H."/>
        </authorList>
    </citation>
    <scope>NUCLEOTIDE SEQUENCE [LARGE SCALE GENOMIC DNA]</scope>
    <source>
        <strain evidence="10 11">NRRL Y-17804</strain>
    </source>
</reference>
<dbReference type="GO" id="GO:0003874">
    <property type="term" value="F:6-pyruvoyltetrahydropterin synthase activity"/>
    <property type="evidence" value="ECO:0007669"/>
    <property type="project" value="UniProtKB-EC"/>
</dbReference>
<keyword evidence="6" id="KW-0862">Zinc</keyword>
<comment type="cofactor">
    <cofactor evidence="1">
        <name>Zn(2+)</name>
        <dbReference type="ChEBI" id="CHEBI:29105"/>
    </cofactor>
</comment>
<evidence type="ECO:0000256" key="3">
    <source>
        <dbReference type="ARBA" id="ARBA00009164"/>
    </source>
</evidence>
<dbReference type="Gene3D" id="3.30.479.10">
    <property type="entry name" value="6-pyruvoyl tetrahydropterin synthase/QueD"/>
    <property type="match status" value="1"/>
</dbReference>
<dbReference type="AlphaFoldDB" id="A0A0E9NB24"/>
<keyword evidence="8" id="KW-0456">Lyase</keyword>
<comment type="pathway">
    <text evidence="2">Cofactor biosynthesis; tetrahydrobiopterin biosynthesis; tetrahydrobiopterin from 7,8-dihydroneopterin triphosphate: step 1/3.</text>
</comment>
<reference evidence="10 11" key="3">
    <citation type="journal article" date="2015" name="Genome Announc.">
        <title>Draft Genome Sequence of the Archiascomycetous Yeast Saitoella complicata.</title>
        <authorList>
            <person name="Yamauchi K."/>
            <person name="Kondo S."/>
            <person name="Hamamoto M."/>
            <person name="Takahashi Y."/>
            <person name="Ogura Y."/>
            <person name="Hayashi T."/>
            <person name="Nishida H."/>
        </authorList>
    </citation>
    <scope>NUCLEOTIDE SEQUENCE [LARGE SCALE GENOMIC DNA]</scope>
    <source>
        <strain evidence="10 11">NRRL Y-17804</strain>
    </source>
</reference>
<protein>
    <recommendedName>
        <fullName evidence="4">6-pyruvoyltetrahydropterin synthase</fullName>
        <ecNumber evidence="4">4.2.3.12</ecNumber>
    </recommendedName>
</protein>
<sequence length="273" mass="31674">MAEQVQTELGEHMVEGNGQSAPRQEHQSRDTQFIPWSTQSKQAAAEIAEKTAYLSRTETFSAAHRLHSAHLNDEENVALYGKCNNINGHGHNYQVTVTVKGKVSYGTGMIMSMTALKKVMMENVIDYLDHKHLDKDISYFYENKLQTTAENLAIFVWEVMKEVFTQHGYLGSRTQLWEVKANERDVVEMRTNARMNLLRYRHLDAQKSSTWFTSVLRHVVDRRWSKNVVITVRSGMIIMGQWATHGRDGHTPRWHEHVQRRIMKGFGWRDMVL</sequence>
<comment type="similarity">
    <text evidence="3">Belongs to the PTPS family.</text>
</comment>
<dbReference type="GO" id="GO:0006729">
    <property type="term" value="P:tetrahydrobiopterin biosynthetic process"/>
    <property type="evidence" value="ECO:0007669"/>
    <property type="project" value="UniProtKB-UniPathway"/>
</dbReference>
<evidence type="ECO:0000256" key="5">
    <source>
        <dbReference type="ARBA" id="ARBA00022723"/>
    </source>
</evidence>
<dbReference type="STRING" id="698492.A0A0E9NB24"/>
<evidence type="ECO:0000256" key="1">
    <source>
        <dbReference type="ARBA" id="ARBA00001947"/>
    </source>
</evidence>